<name>A0A9D4UCK2_ADICA</name>
<feature type="transmembrane region" description="Helical" evidence="1">
    <location>
        <begin position="296"/>
        <end position="318"/>
    </location>
</feature>
<dbReference type="InterPro" id="IPR018253">
    <property type="entry name" value="DnaJ_domain_CS"/>
</dbReference>
<feature type="transmembrane region" description="Helical" evidence="1">
    <location>
        <begin position="64"/>
        <end position="85"/>
    </location>
</feature>
<dbReference type="PANTHER" id="PTHR24074">
    <property type="entry name" value="CO-CHAPERONE PROTEIN DJLA"/>
    <property type="match status" value="1"/>
</dbReference>
<keyword evidence="1" id="KW-1133">Transmembrane helix</keyword>
<dbReference type="AlphaFoldDB" id="A0A9D4UCK2"/>
<dbReference type="SMART" id="SM00271">
    <property type="entry name" value="DnaJ"/>
    <property type="match status" value="1"/>
</dbReference>
<dbReference type="CDD" id="cd06257">
    <property type="entry name" value="DnaJ"/>
    <property type="match status" value="1"/>
</dbReference>
<proteinExistence type="predicted"/>
<keyword evidence="1" id="KW-0812">Transmembrane</keyword>
<keyword evidence="4" id="KW-1185">Reference proteome</keyword>
<dbReference type="Proteomes" id="UP000886520">
    <property type="component" value="Chromosome 20"/>
</dbReference>
<accession>A0A9D4UCK2</accession>
<dbReference type="PRINTS" id="PR00625">
    <property type="entry name" value="JDOMAIN"/>
</dbReference>
<feature type="transmembrane region" description="Helical" evidence="1">
    <location>
        <begin position="269"/>
        <end position="290"/>
    </location>
</feature>
<protein>
    <recommendedName>
        <fullName evidence="2">J domain-containing protein</fullName>
    </recommendedName>
</protein>
<dbReference type="InterPro" id="IPR050817">
    <property type="entry name" value="DjlA_DnaK_co-chaperone"/>
</dbReference>
<reference evidence="3" key="1">
    <citation type="submission" date="2021-01" db="EMBL/GenBank/DDBJ databases">
        <title>Adiantum capillus-veneris genome.</title>
        <authorList>
            <person name="Fang Y."/>
            <person name="Liao Q."/>
        </authorList>
    </citation>
    <scope>NUCLEOTIDE SEQUENCE</scope>
    <source>
        <strain evidence="3">H3</strain>
        <tissue evidence="3">Leaf</tissue>
    </source>
</reference>
<keyword evidence="1" id="KW-0472">Membrane</keyword>
<evidence type="ECO:0000256" key="1">
    <source>
        <dbReference type="SAM" id="Phobius"/>
    </source>
</evidence>
<dbReference type="Gene3D" id="1.10.287.110">
    <property type="entry name" value="DnaJ domain"/>
    <property type="match status" value="1"/>
</dbReference>
<feature type="domain" description="J" evidence="2">
    <location>
        <begin position="395"/>
        <end position="463"/>
    </location>
</feature>
<comment type="caution">
    <text evidence="3">The sequence shown here is derived from an EMBL/GenBank/DDBJ whole genome shotgun (WGS) entry which is preliminary data.</text>
</comment>
<dbReference type="Pfam" id="PF00226">
    <property type="entry name" value="DnaJ"/>
    <property type="match status" value="1"/>
</dbReference>
<organism evidence="3 4">
    <name type="scientific">Adiantum capillus-veneris</name>
    <name type="common">Maidenhair fern</name>
    <dbReference type="NCBI Taxonomy" id="13818"/>
    <lineage>
        <taxon>Eukaryota</taxon>
        <taxon>Viridiplantae</taxon>
        <taxon>Streptophyta</taxon>
        <taxon>Embryophyta</taxon>
        <taxon>Tracheophyta</taxon>
        <taxon>Polypodiopsida</taxon>
        <taxon>Polypodiidae</taxon>
        <taxon>Polypodiales</taxon>
        <taxon>Pteridineae</taxon>
        <taxon>Pteridaceae</taxon>
        <taxon>Vittarioideae</taxon>
        <taxon>Adiantum</taxon>
    </lineage>
</organism>
<evidence type="ECO:0000313" key="4">
    <source>
        <dbReference type="Proteomes" id="UP000886520"/>
    </source>
</evidence>
<sequence length="465" mass="53200">MSRWRSPWQLLLTRSWSRASLDEKLRAVPFIRSVEEVMSAYNQHHRSIFSYRPSRAPLLRENFLPFWAVFCIVHVEVISAELGFIRSHPVYNFRTKRYESRTSVVYKPYTWTSESSPKWTASFQPASHLSMQIYASFEYPRGYVNGIRSGDTFNGAQRLTSEMVEDVHRLGRMRGLEEFRMRPSEALDMAKEAILSDAKEEARMRLKVQYGADDIGFVDLRLQYLSFSMSPIYVPVFIFEGRYLGETVLTFIHGCTLAVGGQRLYNAPVVAIAGATVAAFAAAVLGGGGLPTADVILTRMLLPAAAVGFLLAFVYPLVALKVRNWFRASEERTHVQRMWDKAMWHEEYVRAFGTWKVGSGQEQAHREQARDKGRQGFDWSSFGQKETSVKRDPKGYYATLGLPPGASEKEIKSAFRSLALKHHPDRFLDEREKRQAKTRFQKITAAYEVLRDANKRKVYDETGQG</sequence>
<dbReference type="SUPFAM" id="SSF46565">
    <property type="entry name" value="Chaperone J-domain"/>
    <property type="match status" value="1"/>
</dbReference>
<dbReference type="PROSITE" id="PS00636">
    <property type="entry name" value="DNAJ_1"/>
    <property type="match status" value="1"/>
</dbReference>
<dbReference type="EMBL" id="JABFUD020000020">
    <property type="protein sequence ID" value="KAI5064591.1"/>
    <property type="molecule type" value="Genomic_DNA"/>
</dbReference>
<dbReference type="InterPro" id="IPR001623">
    <property type="entry name" value="DnaJ_domain"/>
</dbReference>
<dbReference type="OrthoDB" id="543408at2759"/>
<evidence type="ECO:0000313" key="3">
    <source>
        <dbReference type="EMBL" id="KAI5064591.1"/>
    </source>
</evidence>
<evidence type="ECO:0000259" key="2">
    <source>
        <dbReference type="PROSITE" id="PS50076"/>
    </source>
</evidence>
<dbReference type="PROSITE" id="PS50076">
    <property type="entry name" value="DNAJ_2"/>
    <property type="match status" value="1"/>
</dbReference>
<gene>
    <name evidence="3" type="ORF">GOP47_0021261</name>
</gene>
<dbReference type="InterPro" id="IPR036869">
    <property type="entry name" value="J_dom_sf"/>
</dbReference>